<evidence type="ECO:0000256" key="1">
    <source>
        <dbReference type="SAM" id="MobiDB-lite"/>
    </source>
</evidence>
<feature type="region of interest" description="Disordered" evidence="1">
    <location>
        <begin position="999"/>
        <end position="1107"/>
    </location>
</feature>
<feature type="compositionally biased region" description="Basic and acidic residues" evidence="1">
    <location>
        <begin position="879"/>
        <end position="889"/>
    </location>
</feature>
<feature type="compositionally biased region" description="Polar residues" evidence="1">
    <location>
        <begin position="1040"/>
        <end position="1050"/>
    </location>
</feature>
<feature type="region of interest" description="Disordered" evidence="1">
    <location>
        <begin position="375"/>
        <end position="408"/>
    </location>
</feature>
<reference evidence="4" key="1">
    <citation type="journal article" date="2021" name="Nat. Commun.">
        <title>Genomic analyses provide insights into spinach domestication and the genetic basis of agronomic traits.</title>
        <authorList>
            <person name="Cai X."/>
            <person name="Sun X."/>
            <person name="Xu C."/>
            <person name="Sun H."/>
            <person name="Wang X."/>
            <person name="Ge C."/>
            <person name="Zhang Z."/>
            <person name="Wang Q."/>
            <person name="Fei Z."/>
            <person name="Jiao C."/>
            <person name="Wang Q."/>
        </authorList>
    </citation>
    <scope>NUCLEOTIDE SEQUENCE [LARGE SCALE GENOMIC DNA]</scope>
    <source>
        <strain evidence="4">cv. Varoflay</strain>
    </source>
</reference>
<feature type="domain" description="Poly(A) RNA polymerase mitochondrial-like central palm" evidence="2">
    <location>
        <begin position="40"/>
        <end position="163"/>
    </location>
</feature>
<dbReference type="SUPFAM" id="SSF81301">
    <property type="entry name" value="Nucleotidyltransferase"/>
    <property type="match status" value="1"/>
</dbReference>
<keyword evidence="4" id="KW-1185">Reference proteome</keyword>
<name>A0A9R0JN15_SPIOL</name>
<dbReference type="Pfam" id="PF22600">
    <property type="entry name" value="MTPAP-like_central"/>
    <property type="match status" value="1"/>
</dbReference>
<organism evidence="4 5">
    <name type="scientific">Spinacia oleracea</name>
    <name type="common">Spinach</name>
    <dbReference type="NCBI Taxonomy" id="3562"/>
    <lineage>
        <taxon>Eukaryota</taxon>
        <taxon>Viridiplantae</taxon>
        <taxon>Streptophyta</taxon>
        <taxon>Embryophyta</taxon>
        <taxon>Tracheophyta</taxon>
        <taxon>Spermatophyta</taxon>
        <taxon>Magnoliopsida</taxon>
        <taxon>eudicotyledons</taxon>
        <taxon>Gunneridae</taxon>
        <taxon>Pentapetalae</taxon>
        <taxon>Caryophyllales</taxon>
        <taxon>Chenopodiaceae</taxon>
        <taxon>Chenopodioideae</taxon>
        <taxon>Anserineae</taxon>
        <taxon>Spinacia</taxon>
    </lineage>
</organism>
<feature type="compositionally biased region" description="Low complexity" evidence="1">
    <location>
        <begin position="729"/>
        <end position="742"/>
    </location>
</feature>
<dbReference type="InterPro" id="IPR054708">
    <property type="entry name" value="MTPAP-like_central"/>
</dbReference>
<evidence type="ECO:0000259" key="2">
    <source>
        <dbReference type="Pfam" id="PF22600"/>
    </source>
</evidence>
<sequence length="1231" mass="138661">MDNHSEWVRLDSFQPNGLLLKESASVTRPLDPGRWAIAEERIKELIARIQPSWASEERRLAVATYVQSLIGKCVPCQVFTFGSVPLKTYLPDGDIDLTAFSEDPKLKDNWANSVLDMLRREEKNEHAEFQVKEVQYIQAEVKIIKCLVDNIVVDISFNQLGGLCTLCFLEEVDNLINQNHLFKRSIILIKAWCYYESRILGAHHGLISTYALETLVLYIFHVFNNSFSGPLEVLYRFVEFFSKFDWANFCISLWGPIPICSLPSMTADPPRKDGAVLLLNKMFLNACNTAYSVLPGGQDTQEQPFISKHFNVVDPLRINNNLGRSVSKGNFYRIRSAFSFGAQQLARILECQEENIVAEVNQFFVNTWDRHGKCPDTPVSDASHMRPINSKHDGNRRKHKPVDNPTENLSLYPQIEESRSSVDFSMQPSICHANQIAGAMDVHKDLHSPAQKDHERESRTHLSSGWDQYYTQKKNPTKKQQNERERNSMANILQSKGHATPQFARTSSSPELTNMSSEAAPLRRHNTAKERVNEVSSSRSEYNRRMRGSGMMTNPVVNCYVRKPVSGSAKPVVSSVDESSQRLQEGQDFVNLMSSSGVQKHGGHVQMPVNLASHHFVTVSPSIPGTRPQKYTGTRPLNPAAPQSDWGEVIHHPERTSVGPAYRQLISVGVTPEEEIRGGLNRGGSASIEVNHLDDEHGYWTNRKADSMRESDHESEEFATAGSRLSPASPSNSYKTKSSDSSWDVKPSKINNAVRYPGTKKSSSSKNPTAVVNSRWLDDEGSVDHTYDDFDDKSASSSTSSHIEVHQLPGFRQTHMSYQNSVYPFSPMLVRPGPQQGMSHNHPVLPVAFYPAGLPVPFVTMVPVYNMGAETGTSAASSSHDDTEMEKSTFRLTQSSHNSDSPKGVEHSSRSNSSGSTKRITSREDDECERDIFNSDFASHWKNLQYGRLCQNPQFQHPFFYPPSVYVPPVHLQGNIPFDAPRSPYSGNSNVFVHPVPVSEAQQPSSVKPASVSRQYGGELPKQRNGTGTYFPNPKVFRDQQYSTSRQYQGDSKHDRNEHHGEREANWNPSSKPRFSNRAQPRYRNDKPNSKIDRSVASDSQTDRHFDSFRKNSYQLYRFPKEPSTSKSTWNGRYDTDYSVYQTRSEYHNEVSQSGDAHAHAHAPPPLVMFYPYPQTVTYDSQIERQFGSSGREQIVGTDEVQEQLQNYQGDTGPPSPDYASPPRFLRGDGV</sequence>
<dbReference type="Gene3D" id="1.10.1410.10">
    <property type="match status" value="1"/>
</dbReference>
<protein>
    <submittedName>
        <fullName evidence="5">Uncharacterized protein isoform X1</fullName>
    </submittedName>
</protein>
<dbReference type="CDD" id="cd05402">
    <property type="entry name" value="NT_PAP_TUTase"/>
    <property type="match status" value="1"/>
</dbReference>
<gene>
    <name evidence="5" type="primary">LOC110780156</name>
</gene>
<dbReference type="PANTHER" id="PTHR45979:SF30">
    <property type="entry name" value="NUCLEOTIDYLTRANSFERASE"/>
    <property type="match status" value="1"/>
</dbReference>
<dbReference type="InterPro" id="IPR058921">
    <property type="entry name" value="PAP/OAS1-rel"/>
</dbReference>
<dbReference type="PANTHER" id="PTHR45979">
    <property type="entry name" value="PAP/OAS1 SUBSTRATE-BINDING DOMAIN SUPERFAMILY"/>
    <property type="match status" value="1"/>
</dbReference>
<dbReference type="AlphaFoldDB" id="A0A9R0JN15"/>
<dbReference type="Gene3D" id="3.30.460.10">
    <property type="entry name" value="Beta Polymerase, domain 2"/>
    <property type="match status" value="1"/>
</dbReference>
<dbReference type="InterPro" id="IPR058920">
    <property type="entry name" value="PAP-OAS1-bd-rel"/>
</dbReference>
<proteinExistence type="predicted"/>
<dbReference type="GeneID" id="110780156"/>
<feature type="compositionally biased region" description="Polar residues" evidence="1">
    <location>
        <begin position="1067"/>
        <end position="1079"/>
    </location>
</feature>
<dbReference type="Proteomes" id="UP000813463">
    <property type="component" value="Chromosome 3"/>
</dbReference>
<dbReference type="RefSeq" id="XP_021840270.1">
    <property type="nucleotide sequence ID" value="XM_021984578.2"/>
</dbReference>
<feature type="compositionally biased region" description="Basic and acidic residues" evidence="1">
    <location>
        <begin position="445"/>
        <end position="460"/>
    </location>
</feature>
<dbReference type="InterPro" id="IPR043519">
    <property type="entry name" value="NT_sf"/>
</dbReference>
<evidence type="ECO:0000313" key="5">
    <source>
        <dbReference type="RefSeq" id="XP_021840270.1"/>
    </source>
</evidence>
<feature type="compositionally biased region" description="Polar residues" evidence="1">
    <location>
        <begin position="503"/>
        <end position="517"/>
    </location>
</feature>
<feature type="region of interest" description="Disordered" evidence="1">
    <location>
        <begin position="705"/>
        <end position="777"/>
    </location>
</feature>
<accession>A0A9R0JN15</accession>
<feature type="region of interest" description="Disordered" evidence="1">
    <location>
        <begin position="445"/>
        <end position="550"/>
    </location>
</feature>
<evidence type="ECO:0000313" key="4">
    <source>
        <dbReference type="Proteomes" id="UP000813463"/>
    </source>
</evidence>
<feature type="compositionally biased region" description="Basic and acidic residues" evidence="1">
    <location>
        <begin position="1051"/>
        <end position="1065"/>
    </location>
</feature>
<feature type="region of interest" description="Disordered" evidence="1">
    <location>
        <begin position="1205"/>
        <end position="1231"/>
    </location>
</feature>
<dbReference type="KEGG" id="soe:110780156"/>
<dbReference type="SUPFAM" id="SSF81631">
    <property type="entry name" value="PAP/OAS1 substrate-binding domain"/>
    <property type="match status" value="1"/>
</dbReference>
<feature type="compositionally biased region" description="Basic and acidic residues" evidence="1">
    <location>
        <begin position="1083"/>
        <end position="1107"/>
    </location>
</feature>
<feature type="region of interest" description="Disordered" evidence="1">
    <location>
        <begin position="872"/>
        <end position="926"/>
    </location>
</feature>
<feature type="compositionally biased region" description="Polar residues" evidence="1">
    <location>
        <begin position="1000"/>
        <end position="1014"/>
    </location>
</feature>
<feature type="compositionally biased region" description="Polar residues" evidence="1">
    <location>
        <begin position="890"/>
        <end position="901"/>
    </location>
</feature>
<dbReference type="OrthoDB" id="273917at2759"/>
<feature type="compositionally biased region" description="Polar residues" evidence="1">
    <location>
        <begin position="760"/>
        <end position="772"/>
    </location>
</feature>
<feature type="domain" description="PAP/OAS1 substrate-binding-related" evidence="3">
    <location>
        <begin position="176"/>
        <end position="368"/>
    </location>
</feature>
<reference evidence="5" key="2">
    <citation type="submission" date="2025-08" db="UniProtKB">
        <authorList>
            <consortium name="RefSeq"/>
        </authorList>
    </citation>
    <scope>IDENTIFICATION</scope>
    <source>
        <tissue evidence="5">Leaf</tissue>
    </source>
</reference>
<dbReference type="Pfam" id="PF26180">
    <property type="entry name" value="PAP-OAS1"/>
    <property type="match status" value="1"/>
</dbReference>
<evidence type="ECO:0000259" key="3">
    <source>
        <dbReference type="Pfam" id="PF26180"/>
    </source>
</evidence>